<dbReference type="EMBL" id="JAOTIF010000013">
    <property type="protein sequence ID" value="MCU7550625.1"/>
    <property type="molecule type" value="Genomic_DNA"/>
</dbReference>
<feature type="transmembrane region" description="Helical" evidence="1">
    <location>
        <begin position="325"/>
        <end position="346"/>
    </location>
</feature>
<keyword evidence="1" id="KW-0472">Membrane</keyword>
<feature type="transmembrane region" description="Helical" evidence="1">
    <location>
        <begin position="235"/>
        <end position="257"/>
    </location>
</feature>
<dbReference type="RefSeq" id="WP_279298065.1">
    <property type="nucleotide sequence ID" value="NZ_JAOTIF010000013.1"/>
</dbReference>
<organism evidence="2 3">
    <name type="scientific">Paraflavisolibacter caeni</name>
    <dbReference type="NCBI Taxonomy" id="2982496"/>
    <lineage>
        <taxon>Bacteria</taxon>
        <taxon>Pseudomonadati</taxon>
        <taxon>Bacteroidota</taxon>
        <taxon>Chitinophagia</taxon>
        <taxon>Chitinophagales</taxon>
        <taxon>Chitinophagaceae</taxon>
        <taxon>Paraflavisolibacter</taxon>
    </lineage>
</organism>
<keyword evidence="1" id="KW-0812">Transmembrane</keyword>
<comment type="caution">
    <text evidence="2">The sequence shown here is derived from an EMBL/GenBank/DDBJ whole genome shotgun (WGS) entry which is preliminary data.</text>
</comment>
<feature type="transmembrane region" description="Helical" evidence="1">
    <location>
        <begin position="293"/>
        <end position="313"/>
    </location>
</feature>
<feature type="transmembrane region" description="Helical" evidence="1">
    <location>
        <begin position="29"/>
        <end position="49"/>
    </location>
</feature>
<protein>
    <submittedName>
        <fullName evidence="2">Uncharacterized protein</fullName>
    </submittedName>
</protein>
<name>A0A9X3B8E4_9BACT</name>
<gene>
    <name evidence="2" type="ORF">OCK74_16015</name>
</gene>
<feature type="transmembrane region" description="Helical" evidence="1">
    <location>
        <begin position="358"/>
        <end position="376"/>
    </location>
</feature>
<dbReference type="Proteomes" id="UP001155483">
    <property type="component" value="Unassembled WGS sequence"/>
</dbReference>
<keyword evidence="3" id="KW-1185">Reference proteome</keyword>
<evidence type="ECO:0000313" key="3">
    <source>
        <dbReference type="Proteomes" id="UP001155483"/>
    </source>
</evidence>
<feature type="transmembrane region" description="Helical" evidence="1">
    <location>
        <begin position="182"/>
        <end position="199"/>
    </location>
</feature>
<reference evidence="2" key="1">
    <citation type="submission" date="2022-09" db="EMBL/GenBank/DDBJ databases">
        <authorList>
            <person name="Yuan C."/>
            <person name="Ke Z."/>
        </authorList>
    </citation>
    <scope>NUCLEOTIDE SEQUENCE</scope>
    <source>
        <strain evidence="2">LB-8</strain>
    </source>
</reference>
<feature type="transmembrane region" description="Helical" evidence="1">
    <location>
        <begin position="154"/>
        <end position="175"/>
    </location>
</feature>
<evidence type="ECO:0000313" key="2">
    <source>
        <dbReference type="EMBL" id="MCU7550625.1"/>
    </source>
</evidence>
<dbReference type="AlphaFoldDB" id="A0A9X3B8E4"/>
<evidence type="ECO:0000256" key="1">
    <source>
        <dbReference type="SAM" id="Phobius"/>
    </source>
</evidence>
<reference evidence="2" key="2">
    <citation type="submission" date="2023-04" db="EMBL/GenBank/DDBJ databases">
        <title>Paracnuella aquatica gen. nov., sp. nov., a member of the family Chitinophagaceae isolated from a hot spring.</title>
        <authorList>
            <person name="Wang C."/>
        </authorList>
    </citation>
    <scope>NUCLEOTIDE SEQUENCE</scope>
    <source>
        <strain evidence="2">LB-8</strain>
    </source>
</reference>
<sequence length="484" mass="54714">MRSKIPAIKFFPNAGYSLSHTALTKGPEITVWAIWAIMLLAAIICIILYGRNIPIAEDWLMVKPLTGNEPNFVSWLWKQNNEHRIPLPKLIYLFFLKITNGDFRSGMVLNVLSIGLLSAMLIKFFNYIRGGKTDYTDAIFPIALLHIGNWPNLFWSWQFTFVLPTILTCLLIMIIVQYSNFLSFRLAIIVSICLISLPLCGANGLIYLMPVIPWLAYEGYLHLHSHESGANRKVGFLLYAAILLTILIVGVYFIGYVRPWWNPPSPNITATLKTSAKFLALAYGPAASISWRLSSAFALTLVIATTILLLFVLPKTKGREFQRALGLFFFLGASLVFALAIGWGRAALVPTVGLPERYVLLAIPTLVICYSAWELYGLPVMRNIVKWSLFLSMIILFFDNTRAGLNYRNYQVYGSDAVIKDIRLGVPHSVLVERHQNFLLHWDKQLLSSSMEQLKMAGMGPFKYMKEDTIYPHSQTSKNTFGIK</sequence>
<accession>A0A9X3B8E4</accession>
<feature type="transmembrane region" description="Helical" evidence="1">
    <location>
        <begin position="107"/>
        <end position="128"/>
    </location>
</feature>
<proteinExistence type="predicted"/>
<keyword evidence="1" id="KW-1133">Transmembrane helix</keyword>